<protein>
    <submittedName>
        <fullName evidence="3">Uncharacterized protein</fullName>
    </submittedName>
</protein>
<dbReference type="AlphaFoldDB" id="A0A9Q1CJV9"/>
<keyword evidence="4" id="KW-1185">Reference proteome</keyword>
<evidence type="ECO:0000256" key="1">
    <source>
        <dbReference type="SAM" id="Coils"/>
    </source>
</evidence>
<dbReference type="Proteomes" id="UP001152320">
    <property type="component" value="Chromosome 3"/>
</dbReference>
<proteinExistence type="predicted"/>
<keyword evidence="1" id="KW-0175">Coiled coil</keyword>
<accession>A0A9Q1CJV9</accession>
<evidence type="ECO:0000256" key="2">
    <source>
        <dbReference type="SAM" id="MobiDB-lite"/>
    </source>
</evidence>
<name>A0A9Q1CJV9_HOLLE</name>
<gene>
    <name evidence="3" type="ORF">HOLleu_09263</name>
</gene>
<sequence>MQHVQRTRQATLDSLTGSLHRSGSTTLIPPMEEEYEDVTSDMEDTLSHFTNALDTAIDMITKELKKIKSDFGKAISEHKKLTEAVKAENAVLKEKCQSLEARIDDLEKSRDEQAILHNKRFSRRNNIRIV</sequence>
<dbReference type="EMBL" id="JAIZAY010000003">
    <property type="protein sequence ID" value="KAJ8046088.1"/>
    <property type="molecule type" value="Genomic_DNA"/>
</dbReference>
<reference evidence="3" key="1">
    <citation type="submission" date="2021-10" db="EMBL/GenBank/DDBJ databases">
        <title>Tropical sea cucumber genome reveals ecological adaptation and Cuvierian tubules defense mechanism.</title>
        <authorList>
            <person name="Chen T."/>
        </authorList>
    </citation>
    <scope>NUCLEOTIDE SEQUENCE</scope>
    <source>
        <strain evidence="3">Nanhai2018</strain>
        <tissue evidence="3">Muscle</tissue>
    </source>
</reference>
<organism evidence="3 4">
    <name type="scientific">Holothuria leucospilota</name>
    <name type="common">Black long sea cucumber</name>
    <name type="synonym">Mertensiothuria leucospilota</name>
    <dbReference type="NCBI Taxonomy" id="206669"/>
    <lineage>
        <taxon>Eukaryota</taxon>
        <taxon>Metazoa</taxon>
        <taxon>Echinodermata</taxon>
        <taxon>Eleutherozoa</taxon>
        <taxon>Echinozoa</taxon>
        <taxon>Holothuroidea</taxon>
        <taxon>Aspidochirotacea</taxon>
        <taxon>Aspidochirotida</taxon>
        <taxon>Holothuriidae</taxon>
        <taxon>Holothuria</taxon>
    </lineage>
</organism>
<evidence type="ECO:0000313" key="3">
    <source>
        <dbReference type="EMBL" id="KAJ8046088.1"/>
    </source>
</evidence>
<feature type="compositionally biased region" description="Polar residues" evidence="2">
    <location>
        <begin position="7"/>
        <end position="27"/>
    </location>
</feature>
<comment type="caution">
    <text evidence="3">The sequence shown here is derived from an EMBL/GenBank/DDBJ whole genome shotgun (WGS) entry which is preliminary data.</text>
</comment>
<feature type="coiled-coil region" evidence="1">
    <location>
        <begin position="82"/>
        <end position="116"/>
    </location>
</feature>
<dbReference type="Gene3D" id="1.10.287.1490">
    <property type="match status" value="1"/>
</dbReference>
<evidence type="ECO:0000313" key="4">
    <source>
        <dbReference type="Proteomes" id="UP001152320"/>
    </source>
</evidence>
<feature type="region of interest" description="Disordered" evidence="2">
    <location>
        <begin position="1"/>
        <end position="28"/>
    </location>
</feature>